<comment type="caution">
    <text evidence="1">The sequence shown here is derived from an EMBL/GenBank/DDBJ whole genome shotgun (WGS) entry which is preliminary data.</text>
</comment>
<evidence type="ECO:0000313" key="2">
    <source>
        <dbReference type="Proteomes" id="UP000075666"/>
    </source>
</evidence>
<evidence type="ECO:0000313" key="1">
    <source>
        <dbReference type="EMBL" id="KYD00085.1"/>
    </source>
</evidence>
<gene>
    <name evidence="1" type="ORF">B4102_1097</name>
</gene>
<reference evidence="1 2" key="1">
    <citation type="submission" date="2016-01" db="EMBL/GenBank/DDBJ databases">
        <title>Genome Sequences of Twelve Sporeforming Bacillus Species Isolated from Foods.</title>
        <authorList>
            <person name="Berendsen E.M."/>
            <person name="Wells-Bennik M.H."/>
            <person name="Krawcyk A.O."/>
            <person name="De Jong A."/>
            <person name="Holsappel S."/>
            <person name="Eijlander R.T."/>
            <person name="Kuipers O.P."/>
        </authorList>
    </citation>
    <scope>NUCLEOTIDE SEQUENCE [LARGE SCALE GENOMIC DNA]</scope>
    <source>
        <strain evidence="1 2">B4102</strain>
    </source>
</reference>
<organism evidence="1 2">
    <name type="scientific">Heyndrickxia sporothermodurans</name>
    <dbReference type="NCBI Taxonomy" id="46224"/>
    <lineage>
        <taxon>Bacteria</taxon>
        <taxon>Bacillati</taxon>
        <taxon>Bacillota</taxon>
        <taxon>Bacilli</taxon>
        <taxon>Bacillales</taxon>
        <taxon>Bacillaceae</taxon>
        <taxon>Heyndrickxia</taxon>
    </lineage>
</organism>
<proteinExistence type="predicted"/>
<protein>
    <submittedName>
        <fullName evidence="1">Uncharacterized protein</fullName>
    </submittedName>
</protein>
<sequence>MEMITLIGSIISPPLAMNFYHVSNMSAATLLHRFQYTALGLQNQF</sequence>
<name>A0A150KQG4_9BACI</name>
<dbReference type="AlphaFoldDB" id="A0A150KQG4"/>
<dbReference type="EMBL" id="LQYN01000073">
    <property type="protein sequence ID" value="KYD00085.1"/>
    <property type="molecule type" value="Genomic_DNA"/>
</dbReference>
<dbReference type="Proteomes" id="UP000075666">
    <property type="component" value="Unassembled WGS sequence"/>
</dbReference>
<accession>A0A150KQG4</accession>
<keyword evidence="2" id="KW-1185">Reference proteome</keyword>